<dbReference type="SUPFAM" id="SSF48403">
    <property type="entry name" value="Ankyrin repeat"/>
    <property type="match status" value="1"/>
</dbReference>
<name>A0AAE0WBT0_9BIVA</name>
<keyword evidence="1" id="KW-0677">Repeat</keyword>
<dbReference type="SMART" id="SM00248">
    <property type="entry name" value="ANK"/>
    <property type="match status" value="3"/>
</dbReference>
<gene>
    <name evidence="4" type="ORF">CHS0354_035430</name>
</gene>
<dbReference type="EMBL" id="JAEAOA010002070">
    <property type="protein sequence ID" value="KAK3608429.1"/>
    <property type="molecule type" value="Genomic_DNA"/>
</dbReference>
<dbReference type="PROSITE" id="PS50088">
    <property type="entry name" value="ANK_REPEAT"/>
    <property type="match status" value="2"/>
</dbReference>
<reference evidence="4" key="1">
    <citation type="journal article" date="2021" name="Genome Biol. Evol.">
        <title>A High-Quality Reference Genome for a Parasitic Bivalve with Doubly Uniparental Inheritance (Bivalvia: Unionida).</title>
        <authorList>
            <person name="Smith C.H."/>
        </authorList>
    </citation>
    <scope>NUCLEOTIDE SEQUENCE</scope>
    <source>
        <strain evidence="4">CHS0354</strain>
    </source>
</reference>
<reference evidence="4" key="3">
    <citation type="submission" date="2023-05" db="EMBL/GenBank/DDBJ databases">
        <authorList>
            <person name="Smith C.H."/>
        </authorList>
    </citation>
    <scope>NUCLEOTIDE SEQUENCE</scope>
    <source>
        <strain evidence="4">CHS0354</strain>
        <tissue evidence="4">Mantle</tissue>
    </source>
</reference>
<comment type="caution">
    <text evidence="4">The sequence shown here is derived from an EMBL/GenBank/DDBJ whole genome shotgun (WGS) entry which is preliminary data.</text>
</comment>
<sequence length="217" mass="23956">MAAHKSVATAAANGDLSEVKNLIRSGVDVNEKSKDGMTPLAIAAFWGYAEVVELLLECQANINLANRGTMWTPLHCAAFQGHGKVVMKLMEYQPDLMLKDSQGRTAVDFASALDAIWPIFAAAGCRRTPKSELIRMDIVKKVVKDDPTIQKSDYAHFSRPGSAYIMKHQPLINETVYSDRNMAIASSTGDVLAGIPDEPDQWDRRMTNPSFHSMWDT</sequence>
<dbReference type="InterPro" id="IPR002110">
    <property type="entry name" value="Ankyrin_rpt"/>
</dbReference>
<proteinExistence type="predicted"/>
<dbReference type="Gene3D" id="1.25.40.20">
    <property type="entry name" value="Ankyrin repeat-containing domain"/>
    <property type="match status" value="1"/>
</dbReference>
<organism evidence="4 5">
    <name type="scientific">Potamilus streckersoni</name>
    <dbReference type="NCBI Taxonomy" id="2493646"/>
    <lineage>
        <taxon>Eukaryota</taxon>
        <taxon>Metazoa</taxon>
        <taxon>Spiralia</taxon>
        <taxon>Lophotrochozoa</taxon>
        <taxon>Mollusca</taxon>
        <taxon>Bivalvia</taxon>
        <taxon>Autobranchia</taxon>
        <taxon>Heteroconchia</taxon>
        <taxon>Palaeoheterodonta</taxon>
        <taxon>Unionida</taxon>
        <taxon>Unionoidea</taxon>
        <taxon>Unionidae</taxon>
        <taxon>Ambleminae</taxon>
        <taxon>Lampsilini</taxon>
        <taxon>Potamilus</taxon>
    </lineage>
</organism>
<dbReference type="PANTHER" id="PTHR24171">
    <property type="entry name" value="ANKYRIN REPEAT DOMAIN-CONTAINING PROTEIN 39-RELATED"/>
    <property type="match status" value="1"/>
</dbReference>
<dbReference type="Pfam" id="PF12796">
    <property type="entry name" value="Ank_2"/>
    <property type="match status" value="1"/>
</dbReference>
<evidence type="ECO:0000256" key="2">
    <source>
        <dbReference type="ARBA" id="ARBA00023043"/>
    </source>
</evidence>
<dbReference type="Proteomes" id="UP001195483">
    <property type="component" value="Unassembled WGS sequence"/>
</dbReference>
<dbReference type="InterPro" id="IPR036770">
    <property type="entry name" value="Ankyrin_rpt-contain_sf"/>
</dbReference>
<keyword evidence="2 3" id="KW-0040">ANK repeat</keyword>
<dbReference type="PANTHER" id="PTHR24171:SF10">
    <property type="entry name" value="ANKYRIN REPEAT DOMAIN-CONTAINING PROTEIN 29-LIKE"/>
    <property type="match status" value="1"/>
</dbReference>
<dbReference type="PROSITE" id="PS50297">
    <property type="entry name" value="ANK_REP_REGION"/>
    <property type="match status" value="1"/>
</dbReference>
<evidence type="ECO:0000313" key="4">
    <source>
        <dbReference type="EMBL" id="KAK3608429.1"/>
    </source>
</evidence>
<keyword evidence="5" id="KW-1185">Reference proteome</keyword>
<feature type="repeat" description="ANK" evidence="3">
    <location>
        <begin position="35"/>
        <end position="67"/>
    </location>
</feature>
<evidence type="ECO:0000313" key="5">
    <source>
        <dbReference type="Proteomes" id="UP001195483"/>
    </source>
</evidence>
<dbReference type="AlphaFoldDB" id="A0AAE0WBT0"/>
<protein>
    <submittedName>
        <fullName evidence="4">Uncharacterized protein</fullName>
    </submittedName>
</protein>
<accession>A0AAE0WBT0</accession>
<evidence type="ECO:0000256" key="1">
    <source>
        <dbReference type="ARBA" id="ARBA00022737"/>
    </source>
</evidence>
<evidence type="ECO:0000256" key="3">
    <source>
        <dbReference type="PROSITE-ProRule" id="PRU00023"/>
    </source>
</evidence>
<reference evidence="4" key="2">
    <citation type="journal article" date="2021" name="Genome Biol. Evol.">
        <title>Developing a high-quality reference genome for a parasitic bivalve with doubly uniparental inheritance (Bivalvia: Unionida).</title>
        <authorList>
            <person name="Smith C.H."/>
        </authorList>
    </citation>
    <scope>NUCLEOTIDE SEQUENCE</scope>
    <source>
        <strain evidence="4">CHS0354</strain>
        <tissue evidence="4">Mantle</tissue>
    </source>
</reference>
<feature type="repeat" description="ANK" evidence="3">
    <location>
        <begin position="69"/>
        <end position="101"/>
    </location>
</feature>